<protein>
    <submittedName>
        <fullName evidence="2">Class I SAM-dependent methyltransferase</fullName>
    </submittedName>
</protein>
<comment type="caution">
    <text evidence="2">The sequence shown here is derived from an EMBL/GenBank/DDBJ whole genome shotgun (WGS) entry which is preliminary data.</text>
</comment>
<sequence length="395" mass="43734">MSVELQHPMKPQATPEEVARGRFTSGMRSLILNDLAGDMRSAYERRAAPAFKKEHGHEPETSREAHQALRGDPAFNIYSAMRVQAQKMVWASVADSVERESERLAAEAQAVADLGGELKLNPDLDVPKNVHAIDVHLMPGSYTRGEDSLEAGAVYDRGLAVFSMGLMGANLDDIGLSMSQYIKLRFPDFAPKRILDTGCTIGHNTLPWKQAYPEAEVIAIDAAPGPLAYGSARAKMQGQDVTFMQMCADDLAFEDESFDVVWSSMFLHELSKKQRAKAFAEAYRVLKPGGLVVHMELPPNDQMGAFDGFYLDWDSYYNNEPYYKGYRDETPRDLTSNAGFAESDYFDFVVPSIGIYGEDAVHEAAQGDRAEAVGQETTGRLAEGVMWFGFGAWKK</sequence>
<keyword evidence="3" id="KW-1185">Reference proteome</keyword>
<dbReference type="Proteomes" id="UP000546031">
    <property type="component" value="Unassembled WGS sequence"/>
</dbReference>
<dbReference type="AlphaFoldDB" id="A0A850HEP6"/>
<keyword evidence="2" id="KW-0808">Transferase</keyword>
<dbReference type="PANTHER" id="PTHR43591">
    <property type="entry name" value="METHYLTRANSFERASE"/>
    <property type="match status" value="1"/>
</dbReference>
<dbReference type="PANTHER" id="PTHR43591:SF24">
    <property type="entry name" value="2-METHOXY-6-POLYPRENYL-1,4-BENZOQUINOL METHYLASE, MITOCHONDRIAL"/>
    <property type="match status" value="1"/>
</dbReference>
<feature type="domain" description="Methyltransferase" evidence="1">
    <location>
        <begin position="194"/>
        <end position="290"/>
    </location>
</feature>
<evidence type="ECO:0000259" key="1">
    <source>
        <dbReference type="Pfam" id="PF13649"/>
    </source>
</evidence>
<dbReference type="InterPro" id="IPR029063">
    <property type="entry name" value="SAM-dependent_MTases_sf"/>
</dbReference>
<dbReference type="Gene3D" id="3.40.50.150">
    <property type="entry name" value="Vaccinia Virus protein VP39"/>
    <property type="match status" value="1"/>
</dbReference>
<dbReference type="SUPFAM" id="SSF53335">
    <property type="entry name" value="S-adenosyl-L-methionine-dependent methyltransferases"/>
    <property type="match status" value="1"/>
</dbReference>
<dbReference type="InterPro" id="IPR041698">
    <property type="entry name" value="Methyltransf_25"/>
</dbReference>
<organism evidence="2 3">
    <name type="scientific">Altererythrobacter lutimaris</name>
    <dbReference type="NCBI Taxonomy" id="2743979"/>
    <lineage>
        <taxon>Bacteria</taxon>
        <taxon>Pseudomonadati</taxon>
        <taxon>Pseudomonadota</taxon>
        <taxon>Alphaproteobacteria</taxon>
        <taxon>Sphingomonadales</taxon>
        <taxon>Erythrobacteraceae</taxon>
        <taxon>Altererythrobacter</taxon>
    </lineage>
</organism>
<dbReference type="Pfam" id="PF13649">
    <property type="entry name" value="Methyltransf_25"/>
    <property type="match status" value="1"/>
</dbReference>
<evidence type="ECO:0000313" key="3">
    <source>
        <dbReference type="Proteomes" id="UP000546031"/>
    </source>
</evidence>
<dbReference type="RefSeq" id="WP_176273781.1">
    <property type="nucleotide sequence ID" value="NZ_JABWTA010000001.1"/>
</dbReference>
<keyword evidence="2" id="KW-0489">Methyltransferase</keyword>
<reference evidence="2 3" key="1">
    <citation type="submission" date="2020-06" db="EMBL/GenBank/DDBJ databases">
        <title>Altererythrobacter lutimaris sp. nov., a marine bacterium isolated from a tidal flat.</title>
        <authorList>
            <person name="Kim D."/>
            <person name="Yoo Y."/>
            <person name="Kim J.-J."/>
        </authorList>
    </citation>
    <scope>NUCLEOTIDE SEQUENCE [LARGE SCALE GENOMIC DNA]</scope>
    <source>
        <strain evidence="2 3">JGD-16</strain>
    </source>
</reference>
<gene>
    <name evidence="2" type="ORF">HUO12_11760</name>
</gene>
<dbReference type="GO" id="GO:0008168">
    <property type="term" value="F:methyltransferase activity"/>
    <property type="evidence" value="ECO:0007669"/>
    <property type="project" value="UniProtKB-KW"/>
</dbReference>
<accession>A0A850HEP6</accession>
<proteinExistence type="predicted"/>
<name>A0A850HEP6_9SPHN</name>
<dbReference type="CDD" id="cd02440">
    <property type="entry name" value="AdoMet_MTases"/>
    <property type="match status" value="1"/>
</dbReference>
<evidence type="ECO:0000313" key="2">
    <source>
        <dbReference type="EMBL" id="NVE95576.1"/>
    </source>
</evidence>
<dbReference type="GO" id="GO:0032259">
    <property type="term" value="P:methylation"/>
    <property type="evidence" value="ECO:0007669"/>
    <property type="project" value="UniProtKB-KW"/>
</dbReference>
<dbReference type="EMBL" id="JABWTA010000001">
    <property type="protein sequence ID" value="NVE95576.1"/>
    <property type="molecule type" value="Genomic_DNA"/>
</dbReference>